<accession>A0AAV4PB21</accession>
<protein>
    <submittedName>
        <fullName evidence="1">Uncharacterized protein</fullName>
    </submittedName>
</protein>
<gene>
    <name evidence="1" type="ORF">CEXT_294711</name>
</gene>
<dbReference type="EMBL" id="BPLR01004392">
    <property type="protein sequence ID" value="GIX94547.1"/>
    <property type="molecule type" value="Genomic_DNA"/>
</dbReference>
<dbReference type="AlphaFoldDB" id="A0AAV4PB21"/>
<evidence type="ECO:0000313" key="2">
    <source>
        <dbReference type="Proteomes" id="UP001054945"/>
    </source>
</evidence>
<dbReference type="Proteomes" id="UP001054945">
    <property type="component" value="Unassembled WGS sequence"/>
</dbReference>
<proteinExistence type="predicted"/>
<sequence length="167" mass="19341">MYVHLYFETITKHFNNHAAQLTAGNKIDSETIYPLNFSVWGASIRGGRLRIITRALNFIPGTRIKWGLKASRTVGPLTFQHRPRPAFIIAPYTRRVHCGVHSAEQWLPPRIKMVGELKQTLRFDTGKPVWWHNGIFLKHCLFIIITCVLNEEYIDYSPIIITLKKKT</sequence>
<evidence type="ECO:0000313" key="1">
    <source>
        <dbReference type="EMBL" id="GIX94547.1"/>
    </source>
</evidence>
<keyword evidence="2" id="KW-1185">Reference proteome</keyword>
<name>A0AAV4PB21_CAEEX</name>
<comment type="caution">
    <text evidence="1">The sequence shown here is derived from an EMBL/GenBank/DDBJ whole genome shotgun (WGS) entry which is preliminary data.</text>
</comment>
<organism evidence="1 2">
    <name type="scientific">Caerostris extrusa</name>
    <name type="common">Bark spider</name>
    <name type="synonym">Caerostris bankana</name>
    <dbReference type="NCBI Taxonomy" id="172846"/>
    <lineage>
        <taxon>Eukaryota</taxon>
        <taxon>Metazoa</taxon>
        <taxon>Ecdysozoa</taxon>
        <taxon>Arthropoda</taxon>
        <taxon>Chelicerata</taxon>
        <taxon>Arachnida</taxon>
        <taxon>Araneae</taxon>
        <taxon>Araneomorphae</taxon>
        <taxon>Entelegynae</taxon>
        <taxon>Araneoidea</taxon>
        <taxon>Araneidae</taxon>
        <taxon>Caerostris</taxon>
    </lineage>
</organism>
<reference evidence="1 2" key="1">
    <citation type="submission" date="2021-06" db="EMBL/GenBank/DDBJ databases">
        <title>Caerostris extrusa draft genome.</title>
        <authorList>
            <person name="Kono N."/>
            <person name="Arakawa K."/>
        </authorList>
    </citation>
    <scope>NUCLEOTIDE SEQUENCE [LARGE SCALE GENOMIC DNA]</scope>
</reference>